<dbReference type="InterPro" id="IPR027417">
    <property type="entry name" value="P-loop_NTPase"/>
</dbReference>
<dbReference type="InterPro" id="IPR015856">
    <property type="entry name" value="ABC_transpr_CbiO/EcfA_su"/>
</dbReference>
<dbReference type="SMART" id="SM00382">
    <property type="entry name" value="AAA"/>
    <property type="match status" value="2"/>
</dbReference>
<dbReference type="InterPro" id="IPR017871">
    <property type="entry name" value="ABC_transporter-like_CS"/>
</dbReference>
<comment type="similarity">
    <text evidence="1">Belongs to the ABC transporter superfamily.</text>
</comment>
<reference evidence="6 7" key="1">
    <citation type="submission" date="2023-05" db="EMBL/GenBank/DDBJ databases">
        <title>Lithophilousrod everest ZFBP1038 complete genpme.</title>
        <authorList>
            <person name="Tian M."/>
        </authorList>
    </citation>
    <scope>NUCLEOTIDE SEQUENCE [LARGE SCALE GENOMIC DNA]</scope>
    <source>
        <strain evidence="6 7">ZFBP1038</strain>
    </source>
</reference>
<evidence type="ECO:0000259" key="5">
    <source>
        <dbReference type="PROSITE" id="PS50893"/>
    </source>
</evidence>
<feature type="domain" description="ABC transporter" evidence="5">
    <location>
        <begin position="279"/>
        <end position="505"/>
    </location>
</feature>
<keyword evidence="4 6" id="KW-0067">ATP-binding</keyword>
<evidence type="ECO:0000256" key="3">
    <source>
        <dbReference type="ARBA" id="ARBA00022741"/>
    </source>
</evidence>
<dbReference type="GO" id="GO:0005524">
    <property type="term" value="F:ATP binding"/>
    <property type="evidence" value="ECO:0007669"/>
    <property type="project" value="UniProtKB-KW"/>
</dbReference>
<dbReference type="Gene3D" id="3.40.50.300">
    <property type="entry name" value="P-loop containing nucleotide triphosphate hydrolases"/>
    <property type="match status" value="2"/>
</dbReference>
<organism evidence="6 7">
    <name type="scientific">Saxibacter everestensis</name>
    <dbReference type="NCBI Taxonomy" id="2909229"/>
    <lineage>
        <taxon>Bacteria</taxon>
        <taxon>Bacillati</taxon>
        <taxon>Actinomycetota</taxon>
        <taxon>Actinomycetes</taxon>
        <taxon>Micrococcales</taxon>
        <taxon>Brevibacteriaceae</taxon>
        <taxon>Saxibacter</taxon>
    </lineage>
</organism>
<dbReference type="PROSITE" id="PS00211">
    <property type="entry name" value="ABC_TRANSPORTER_1"/>
    <property type="match status" value="2"/>
</dbReference>
<dbReference type="PROSITE" id="PS50893">
    <property type="entry name" value="ABC_TRANSPORTER_2"/>
    <property type="match status" value="2"/>
</dbReference>
<sequence length="505" mass="53108">MPAQVRPAAIEARDWGWRHAGRKAFAVRNLDLSVAPGERVLLLGSSGAGKSTLLHALAGVLPDDTGYAEGSLLVDGKPPQHNRGGSGLVLQDPESQVILARVGDDIAFGLENLCVPPDQIWPRVDAARHAVGLDVRRDHPTALLSGGQKQRLALAGVIAMRPGLIVLDEPTANLDPAGVTEVRDAVIRVADATGATLIVVEHRVAVWAAAVDRVAVLGAGGGLIADGSPDVLHEPALRQELSGAGVWLPGVAPGIPQARARQRSRPTSATGRAAEAVLLEASGLSVSRSKRGMPAASGIDVTISQARALGIVGVNGSGKSTLALTLAGLIPARSGSLRASAALARGVAENPIRWTSKQLVTRCGTVFQEPEHQFLTSRVFDELAYGPRRIELPEVEVRARVDGLLDRLRLSRLAEANPFTLSGGEKRRLSVATMLATRPQVLILDEPTFGQDANTWAQLVELMAEQLNAGTSVVAVTHDEPFLDALADERLRLGAAFSESAAAHR</sequence>
<dbReference type="PANTHER" id="PTHR43553">
    <property type="entry name" value="HEAVY METAL TRANSPORTER"/>
    <property type="match status" value="1"/>
</dbReference>
<evidence type="ECO:0000256" key="2">
    <source>
        <dbReference type="ARBA" id="ARBA00022448"/>
    </source>
</evidence>
<dbReference type="CDD" id="cd03225">
    <property type="entry name" value="ABC_cobalt_CbiO_domain1"/>
    <property type="match status" value="2"/>
</dbReference>
<dbReference type="SUPFAM" id="SSF52540">
    <property type="entry name" value="P-loop containing nucleoside triphosphate hydrolases"/>
    <property type="match status" value="2"/>
</dbReference>
<accession>A0ABY8QUL7</accession>
<evidence type="ECO:0000313" key="7">
    <source>
        <dbReference type="Proteomes" id="UP001209083"/>
    </source>
</evidence>
<gene>
    <name evidence="6" type="ORF">LWF01_18565</name>
</gene>
<dbReference type="Pfam" id="PF00005">
    <property type="entry name" value="ABC_tran"/>
    <property type="match status" value="2"/>
</dbReference>
<dbReference type="EMBL" id="CP090958">
    <property type="protein sequence ID" value="WGW12059.1"/>
    <property type="molecule type" value="Genomic_DNA"/>
</dbReference>
<evidence type="ECO:0000256" key="4">
    <source>
        <dbReference type="ARBA" id="ARBA00022840"/>
    </source>
</evidence>
<feature type="domain" description="ABC transporter" evidence="5">
    <location>
        <begin position="10"/>
        <end position="244"/>
    </location>
</feature>
<proteinExistence type="inferred from homology"/>
<keyword evidence="3" id="KW-0547">Nucleotide-binding</keyword>
<name>A0ABY8QUL7_9MICO</name>
<keyword evidence="7" id="KW-1185">Reference proteome</keyword>
<evidence type="ECO:0000313" key="6">
    <source>
        <dbReference type="EMBL" id="WGW12059.1"/>
    </source>
</evidence>
<dbReference type="PANTHER" id="PTHR43553:SF24">
    <property type="entry name" value="ENERGY-COUPLING FACTOR TRANSPORTER ATP-BINDING PROTEIN ECFA1"/>
    <property type="match status" value="1"/>
</dbReference>
<evidence type="ECO:0000256" key="1">
    <source>
        <dbReference type="ARBA" id="ARBA00005417"/>
    </source>
</evidence>
<dbReference type="Proteomes" id="UP001209083">
    <property type="component" value="Chromosome"/>
</dbReference>
<dbReference type="InterPro" id="IPR003439">
    <property type="entry name" value="ABC_transporter-like_ATP-bd"/>
</dbReference>
<keyword evidence="2" id="KW-0813">Transport</keyword>
<dbReference type="InterPro" id="IPR003593">
    <property type="entry name" value="AAA+_ATPase"/>
</dbReference>
<dbReference type="InterPro" id="IPR050095">
    <property type="entry name" value="ECF_ABC_transporter_ATP-bd"/>
</dbReference>
<dbReference type="RefSeq" id="WP_349638857.1">
    <property type="nucleotide sequence ID" value="NZ_CP090958.1"/>
</dbReference>
<protein>
    <submittedName>
        <fullName evidence="6">ABC transporter ATP-binding protein</fullName>
    </submittedName>
</protein>